<dbReference type="Pfam" id="PF12739">
    <property type="entry name" value="TRAPPC-Trs85"/>
    <property type="match status" value="1"/>
</dbReference>
<feature type="region of interest" description="Disordered" evidence="1">
    <location>
        <begin position="913"/>
        <end position="932"/>
    </location>
</feature>
<evidence type="ECO:0000259" key="2">
    <source>
        <dbReference type="Pfam" id="PF24542"/>
    </source>
</evidence>
<protein>
    <recommendedName>
        <fullName evidence="2">TPPC8 C-terminal Ig-like domain-containing protein</fullName>
    </recommendedName>
</protein>
<feature type="region of interest" description="Disordered" evidence="1">
    <location>
        <begin position="1570"/>
        <end position="1593"/>
    </location>
</feature>
<organism evidence="3 4">
    <name type="scientific">Meripilus lineatus</name>
    <dbReference type="NCBI Taxonomy" id="2056292"/>
    <lineage>
        <taxon>Eukaryota</taxon>
        <taxon>Fungi</taxon>
        <taxon>Dikarya</taxon>
        <taxon>Basidiomycota</taxon>
        <taxon>Agaricomycotina</taxon>
        <taxon>Agaricomycetes</taxon>
        <taxon>Polyporales</taxon>
        <taxon>Meripilaceae</taxon>
        <taxon>Meripilus</taxon>
    </lineage>
</organism>
<dbReference type="Proteomes" id="UP001212997">
    <property type="component" value="Unassembled WGS sequence"/>
</dbReference>
<feature type="compositionally biased region" description="Low complexity" evidence="1">
    <location>
        <begin position="1578"/>
        <end position="1588"/>
    </location>
</feature>
<sequence>MMNDSTMDSLPPGWIQQYDERTRHPFWVDTKAKPTRSIWVHPYEDEQFLSEHPEFRGRGEHAGPPPPYSPRRHSYSGSTTAAEGPIEGRLSTSQPSTPHPGESSKTKQRGFFGKLKDKAIGTKEEREAAKRREMMIRQQRQEQLRQQMAMPIPQRPDPRMSNYGGATGVYGPPMGNPYAYNSGFAPGGMGGRRMGGGFGGMGLPLLGGLAGGFLLGEALDNDHYGDGCYSTLSRTVSLESDSRIGLRVIGPPLVYLGILGQLQKEYDYRGHASIITTFTQSPYLHITLARSRRVTRFCISSVITTDTAVVFPPFTRTTSLISVPHAVFPLRFSDLVEVEISSHEDEEQRAGRTMDWIGTRVGGRCARWVELVEASPPPGKENPWKDRTPWWEEVKRCVEGDNVPNRVEGWNHPVAVIYAVSTLAVNPLQVLQDLHARIIDLPPWVDGTFLRYSLIVHPTNSPLADPIAESLFNAVKKQYGLHSYLLKLDLPTSPLPQPVPIPYLAPRLPHIQQLDMASMPPSRSSSATLLMSPNPGSVMSPMPRSPGPLTLNGEQIRHVAQTSGVNSLMLCDPDIQQLGKFVREFLVMSLIPWMEKCVIDWNEIYSSSRRLPSRLFSSTRRLFGSSNYTAPSPPSAPSTPSHGSSPSISSVNSRTTSHAPNSSISSLASISSNGGPAGTVSQQRRLAEFATILGDYKLAITVWEALRKESKGGSDVLPLLLSPGPAIVLLAANAIQAIHTQFADSPALAQLRALAVAIRWDISIDSKDFLGNVLDGDRWLVQAAGTAEEPPTALLLSHAAFLSVKKNAKRRASLWYLSAADRLDKIGIKPLAMYFFRKSHQLYLSMAEKELSPSFWDSEGKDPADWKGFDSILPGINHELGRLLYTTGDTEGAVRNFLNLLGSNPKPTVLPPPPAGLGLSNGNAAGDNRPPSRDKVYLEDFRVALKHFRTTEPERCANASLHLPLKFCQPKHTKIRLPGDAMDGDPEEWGRREESWSAFWKPKGKEPLGKGGKAGVDETFWVDLVIRNPLDTEVTLSALTLVVCDPKSGEPIPDVVEVEVVDDVSLNSRESRTIPLAVKASRPVSISITNVTYQFLSLLPATESLAIRGRRLHDTPLQRQTPTYAPDIILKVEVEDAAHRLQATFVDDRHLVLAQGEYKRMSVWLTNSGKRDISEIWLVPGSDDEVWLDTVEHTTDPATPPLLEIPSTNSLAGQEPFRISLESIHSTPRLAPGEKVTITVVLHANGTMEQDLSILFVFREDAGDKFHSSRLVRRYETRQILETSARSRPSCIADSSFIVDLEIASTATSAGIQISQVMTGASVEPLEPPRITLRGRNLLKVTCTSVEVRSVDQALARHFIHSGRRITTASAIQRHHPYIPSSVHQHVFPLYHPHSLDIVIFWDIPSQERSGHILLSGLILGAGHAPLAEVISEAENMKVKRSMYAETTRQRAEILQSARTCEWNAEMNPINVSVESGTTVEHDFTKGPCRVPVTFTLRNHSLTNPARFRLKLSSSAADSLPSMEYQSSQYVGRLTHRGELAPSQSTMLKANILASRPGNFALNGWRVETEVGERPEQSAKSPPSAGAKSIDDSGAVAWKTRHRYEQGPQAGDRACITVVDIHS</sequence>
<feature type="compositionally biased region" description="Low complexity" evidence="1">
    <location>
        <begin position="638"/>
        <end position="665"/>
    </location>
</feature>
<dbReference type="InterPro" id="IPR024420">
    <property type="entry name" value="TRAPP_III_complex_Trs85"/>
</dbReference>
<feature type="region of interest" description="Disordered" evidence="1">
    <location>
        <begin position="627"/>
        <end position="665"/>
    </location>
</feature>
<keyword evidence="4" id="KW-1185">Reference proteome</keyword>
<accession>A0AAD5YL19</accession>
<feature type="region of interest" description="Disordered" evidence="1">
    <location>
        <begin position="52"/>
        <end position="110"/>
    </location>
</feature>
<evidence type="ECO:0000313" key="4">
    <source>
        <dbReference type="Proteomes" id="UP001212997"/>
    </source>
</evidence>
<evidence type="ECO:0000313" key="3">
    <source>
        <dbReference type="EMBL" id="KAJ3490553.1"/>
    </source>
</evidence>
<dbReference type="GO" id="GO:1990072">
    <property type="term" value="C:TRAPPIII protein complex"/>
    <property type="evidence" value="ECO:0007669"/>
    <property type="project" value="TreeGrafter"/>
</dbReference>
<feature type="domain" description="TPPC8 C-terminal Ig-like" evidence="2">
    <location>
        <begin position="1470"/>
        <end position="1568"/>
    </location>
</feature>
<reference evidence="3" key="1">
    <citation type="submission" date="2022-07" db="EMBL/GenBank/DDBJ databases">
        <title>Genome Sequence of Physisporinus lineatus.</title>
        <authorList>
            <person name="Buettner E."/>
        </authorList>
    </citation>
    <scope>NUCLEOTIDE SEQUENCE</scope>
    <source>
        <strain evidence="3">VT162</strain>
    </source>
</reference>
<dbReference type="PANTHER" id="PTHR12975:SF6">
    <property type="entry name" value="TRAFFICKING PROTEIN PARTICLE COMPLEX SUBUNIT 8"/>
    <property type="match status" value="1"/>
</dbReference>
<dbReference type="EMBL" id="JANAWD010000026">
    <property type="protein sequence ID" value="KAJ3490553.1"/>
    <property type="molecule type" value="Genomic_DNA"/>
</dbReference>
<dbReference type="PANTHER" id="PTHR12975">
    <property type="entry name" value="TRANSPORT PROTEIN TRAPP"/>
    <property type="match status" value="1"/>
</dbReference>
<name>A0AAD5YL19_9APHY</name>
<gene>
    <name evidence="3" type="ORF">NLI96_g1345</name>
</gene>
<dbReference type="Pfam" id="PF24542">
    <property type="entry name" value="Ig_TPPC8_C"/>
    <property type="match status" value="1"/>
</dbReference>
<comment type="caution">
    <text evidence="3">The sequence shown here is derived from an EMBL/GenBank/DDBJ whole genome shotgun (WGS) entry which is preliminary data.</text>
</comment>
<feature type="compositionally biased region" description="Basic and acidic residues" evidence="1">
    <location>
        <begin position="52"/>
        <end position="61"/>
    </location>
</feature>
<proteinExistence type="predicted"/>
<dbReference type="InterPro" id="IPR057651">
    <property type="entry name" value="Ig_TPPC8_C"/>
</dbReference>
<evidence type="ECO:0000256" key="1">
    <source>
        <dbReference type="SAM" id="MobiDB-lite"/>
    </source>
</evidence>
<feature type="compositionally biased region" description="Low complexity" evidence="1">
    <location>
        <begin position="916"/>
        <end position="926"/>
    </location>
</feature>